<dbReference type="Proteomes" id="UP000018001">
    <property type="component" value="Unassembled WGS sequence"/>
</dbReference>
<accession>V5HQE7</accession>
<sequence>MLPTNPTPNLKPQPPQRFEFISVSGEGRTDPETLRRIHSHAQSGYRRRKPVQRRQRTVELDPTPLIDGSLGQSTLSLTTCLDDNRSDPFQSFNLGENRRAHRLWDHVYDGTCAKFRTLIAIGFIDRVRETIALSQLLSASAWHLVHRLCCEDDMGDDARYSMITTRSLQTQLNSLNTAISDEAITAVLACAAYANLIKEPETFQVHMDGLLQILRHRGGEQALDSLPDLRISLFWIEINGRVQQDATPQYPLPYHILVPKSKLNLLEFDIYRTSLDEDFDSVCESLPVKYCLQQLVRLSQIVGADNATATIWNDPLFPVFHIHPLLQDFLSMTRGSVHDSLQLRQRECFRLAGIIYLLSIRSKIDFEPGAGMLYGTKLRVMLETPGVLPPCSGSVSIIVWALVMSACSPVLFEELRGQYMNMLSTYMQAAGIADFESLLEVIRQFPWCYSVFGDAMSHLDHPAFSQQRLNLQNAE</sequence>
<gene>
    <name evidence="1" type="ORF">PVAR5_0056</name>
</gene>
<comment type="caution">
    <text evidence="1">The sequence shown here is derived from an EMBL/GenBank/DDBJ whole genome shotgun (WGS) entry which is preliminary data.</text>
</comment>
<dbReference type="AlphaFoldDB" id="V5HQE7"/>
<evidence type="ECO:0000313" key="1">
    <source>
        <dbReference type="EMBL" id="GAD91485.1"/>
    </source>
</evidence>
<keyword evidence="2" id="KW-1185">Reference proteome</keyword>
<dbReference type="InParanoid" id="V5HQE7"/>
<dbReference type="PANTHER" id="PTHR37540">
    <property type="entry name" value="TRANSCRIPTION FACTOR (ACR-2), PUTATIVE-RELATED-RELATED"/>
    <property type="match status" value="1"/>
</dbReference>
<reference evidence="2" key="1">
    <citation type="journal article" date="2014" name="Genome Announc.">
        <title>Draft genome sequence of the formaldehyde-resistant fungus Byssochlamys spectabilis No. 5 (anamorph Paecilomyces variotii No. 5) (NBRC109023).</title>
        <authorList>
            <person name="Oka T."/>
            <person name="Ekino K."/>
            <person name="Fukuda K."/>
            <person name="Nomura Y."/>
        </authorList>
    </citation>
    <scope>NUCLEOTIDE SEQUENCE [LARGE SCALE GENOMIC DNA]</scope>
    <source>
        <strain evidence="2">No. 5 / NBRC 109023</strain>
    </source>
</reference>
<proteinExistence type="predicted"/>
<dbReference type="OrthoDB" id="4159781at2759"/>
<dbReference type="EMBL" id="BAUL01000001">
    <property type="protein sequence ID" value="GAD91485.1"/>
    <property type="molecule type" value="Genomic_DNA"/>
</dbReference>
<dbReference type="eggNOG" id="ENOG502SNTC">
    <property type="taxonomic scope" value="Eukaryota"/>
</dbReference>
<protein>
    <submittedName>
        <fullName evidence="1">Uncharacterized protein</fullName>
    </submittedName>
</protein>
<evidence type="ECO:0000313" key="2">
    <source>
        <dbReference type="Proteomes" id="UP000018001"/>
    </source>
</evidence>
<name>V5HQE7_BYSSN</name>
<dbReference type="HOGENOM" id="CLU_560198_0_0_1"/>
<organism evidence="1 2">
    <name type="scientific">Byssochlamys spectabilis (strain No. 5 / NBRC 109023)</name>
    <name type="common">Paecilomyces variotii</name>
    <dbReference type="NCBI Taxonomy" id="1356009"/>
    <lineage>
        <taxon>Eukaryota</taxon>
        <taxon>Fungi</taxon>
        <taxon>Dikarya</taxon>
        <taxon>Ascomycota</taxon>
        <taxon>Pezizomycotina</taxon>
        <taxon>Eurotiomycetes</taxon>
        <taxon>Eurotiomycetidae</taxon>
        <taxon>Eurotiales</taxon>
        <taxon>Thermoascaceae</taxon>
        <taxon>Paecilomyces</taxon>
    </lineage>
</organism>
<dbReference type="PANTHER" id="PTHR37540:SF5">
    <property type="entry name" value="TRANSCRIPTION FACTOR DOMAIN-CONTAINING PROTEIN"/>
    <property type="match status" value="1"/>
</dbReference>